<feature type="compositionally biased region" description="Basic and acidic residues" evidence="1">
    <location>
        <begin position="445"/>
        <end position="464"/>
    </location>
</feature>
<feature type="region of interest" description="Disordered" evidence="1">
    <location>
        <begin position="604"/>
        <end position="632"/>
    </location>
</feature>
<accession>A0A9W6Y2W0</accession>
<evidence type="ECO:0000259" key="2">
    <source>
        <dbReference type="Pfam" id="PF03732"/>
    </source>
</evidence>
<dbReference type="Proteomes" id="UP001165121">
    <property type="component" value="Unassembled WGS sequence"/>
</dbReference>
<feature type="domain" description="Retrotransposon gag" evidence="2">
    <location>
        <begin position="195"/>
        <end position="268"/>
    </location>
</feature>
<dbReference type="InterPro" id="IPR005162">
    <property type="entry name" value="Retrotrans_gag_dom"/>
</dbReference>
<feature type="compositionally biased region" description="Basic and acidic residues" evidence="1">
    <location>
        <begin position="332"/>
        <end position="368"/>
    </location>
</feature>
<feature type="compositionally biased region" description="Basic and acidic residues" evidence="1">
    <location>
        <begin position="395"/>
        <end position="414"/>
    </location>
</feature>
<dbReference type="AlphaFoldDB" id="A0A9W6Y2W0"/>
<sequence>MEFECAVIPSKVALQIWELGDASAELTRWRRKLKDSFGVRSSTTVRKLDGVDPSTVPLPSTPKKAPAGAGFQTPSTKGDVFSKTAASPYFMDSHMICGGRRINEDTDHEDDDDDYAGRDYADPCEDLAAQVRRSYQHEDDDRAQRIKLTHHISLSKLSKYNETRNRSERSLRWLKKFIYEMEGTNTPQDRWCEPFQLCMEGGASNWIRQLPKKTRSKWSRLCEAFMAYYCSQYDQSAEDRYYTAKRDEDEHICDYLLRLNGFARSAKIMYETGGPAGARHVKRFLDTCEDDALVRQLIPQRFDDIAKVEAVINDTMASDRRRKYRGNSSRKPSREGGRRNDSGRRDDGRADRDDRRGDGRGCREERYSRQVTAAEASVDELYDAWQSRLAITPRRRAESDSGSDYSDRSCKSECESDGDYVDTAEAGRGNIGGRTDGQNRPHGFMGDKRRNEARRPRWGDQDRRARPEYGPCAACGDPRHSVHRCFCRCKFGTQVHRDGQCEHYKLYEDTVKFVKSNHDIDSLPADLQGIYPSNLNERARQLLDEKIDIQGIAKDKVYTQERAQVKLTLGWELVYEFEVWIMAHYTGVDVILGTDFMIPAGVRLDDDEEPRRGGGTTDQVPREVDEQSSAKYVPGSPNDALDVLPGSVVKFKLLLNCPSWITHDLWVRRTNSLVPTVRFDRSGRPSRVKVTNVSNRRVWCPAHFIFVWWVPNDDLPLDDGYVQMLTRKYRDWQILAFAAATDGQLSDKERLLYEEWLAQQPPAVERRHGNGSTS</sequence>
<dbReference type="EMBL" id="BSXT01002883">
    <property type="protein sequence ID" value="GMF51378.1"/>
    <property type="molecule type" value="Genomic_DNA"/>
</dbReference>
<protein>
    <submittedName>
        <fullName evidence="3">Unnamed protein product</fullName>
    </submittedName>
</protein>
<reference evidence="3" key="1">
    <citation type="submission" date="2023-04" db="EMBL/GenBank/DDBJ databases">
        <title>Phytophthora fragariaefolia NBRC 109709.</title>
        <authorList>
            <person name="Ichikawa N."/>
            <person name="Sato H."/>
            <person name="Tonouchi N."/>
        </authorList>
    </citation>
    <scope>NUCLEOTIDE SEQUENCE</scope>
    <source>
        <strain evidence="3">NBRC 109709</strain>
    </source>
</reference>
<evidence type="ECO:0000313" key="4">
    <source>
        <dbReference type="Proteomes" id="UP001165121"/>
    </source>
</evidence>
<feature type="region of interest" description="Disordered" evidence="1">
    <location>
        <begin position="319"/>
        <end position="370"/>
    </location>
</feature>
<evidence type="ECO:0000256" key="1">
    <source>
        <dbReference type="SAM" id="MobiDB-lite"/>
    </source>
</evidence>
<organism evidence="3 4">
    <name type="scientific">Phytophthora fragariaefolia</name>
    <dbReference type="NCBI Taxonomy" id="1490495"/>
    <lineage>
        <taxon>Eukaryota</taxon>
        <taxon>Sar</taxon>
        <taxon>Stramenopiles</taxon>
        <taxon>Oomycota</taxon>
        <taxon>Peronosporomycetes</taxon>
        <taxon>Peronosporales</taxon>
        <taxon>Peronosporaceae</taxon>
        <taxon>Phytophthora</taxon>
    </lineage>
</organism>
<name>A0A9W6Y2W0_9STRA</name>
<keyword evidence="4" id="KW-1185">Reference proteome</keyword>
<feature type="region of interest" description="Disordered" evidence="1">
    <location>
        <begin position="48"/>
        <end position="78"/>
    </location>
</feature>
<evidence type="ECO:0000313" key="3">
    <source>
        <dbReference type="EMBL" id="GMF51378.1"/>
    </source>
</evidence>
<dbReference type="OrthoDB" id="125591at2759"/>
<comment type="caution">
    <text evidence="3">The sequence shown here is derived from an EMBL/GenBank/DDBJ whole genome shotgun (WGS) entry which is preliminary data.</text>
</comment>
<feature type="region of interest" description="Disordered" evidence="1">
    <location>
        <begin position="394"/>
        <end position="464"/>
    </location>
</feature>
<dbReference type="Pfam" id="PF03732">
    <property type="entry name" value="Retrotrans_gag"/>
    <property type="match status" value="1"/>
</dbReference>
<proteinExistence type="predicted"/>
<gene>
    <name evidence="3" type="ORF">Pfra01_002074700</name>
</gene>